<evidence type="ECO:0000313" key="3">
    <source>
        <dbReference type="Proteomes" id="UP000639516"/>
    </source>
</evidence>
<evidence type="ECO:0000259" key="1">
    <source>
        <dbReference type="Pfam" id="PF19624"/>
    </source>
</evidence>
<dbReference type="RefSeq" id="WP_188096668.1">
    <property type="nucleotide sequence ID" value="NZ_JAANIH010000004.1"/>
</dbReference>
<accession>A0ABR7UEW7</accession>
<protein>
    <recommendedName>
        <fullName evidence="1">DUF6129 domain-containing protein</fullName>
    </recommendedName>
</protein>
<dbReference type="EMBL" id="JAATTO010000053">
    <property type="protein sequence ID" value="MBC9982646.1"/>
    <property type="molecule type" value="Genomic_DNA"/>
</dbReference>
<proteinExistence type="predicted"/>
<dbReference type="Pfam" id="PF19624">
    <property type="entry name" value="DUF6129"/>
    <property type="match status" value="1"/>
</dbReference>
<comment type="caution">
    <text evidence="2">The sequence shown here is derived from an EMBL/GenBank/DDBJ whole genome shotgun (WGS) entry which is preliminary data.</text>
</comment>
<keyword evidence="3" id="KW-1185">Reference proteome</keyword>
<organism evidence="2 3">
    <name type="scientific">Bradyrhizobium campsiandrae</name>
    <dbReference type="NCBI Taxonomy" id="1729892"/>
    <lineage>
        <taxon>Bacteria</taxon>
        <taxon>Pseudomonadati</taxon>
        <taxon>Pseudomonadota</taxon>
        <taxon>Alphaproteobacteria</taxon>
        <taxon>Hyphomicrobiales</taxon>
        <taxon>Nitrobacteraceae</taxon>
        <taxon>Bradyrhizobium</taxon>
    </lineage>
</organism>
<evidence type="ECO:0000313" key="2">
    <source>
        <dbReference type="EMBL" id="MBC9982646.1"/>
    </source>
</evidence>
<gene>
    <name evidence="2" type="ORF">HA482_31010</name>
</gene>
<feature type="domain" description="DUF6129" evidence="1">
    <location>
        <begin position="26"/>
        <end position="73"/>
    </location>
</feature>
<sequence>MALAAHELIEIEQALAAPDAAPQAFATLRQRFPHLAWIRCDASDVTETPFRSLGAFDLHLLDGADHCAQITDDPARATGIVLAKRAVKP</sequence>
<dbReference type="InterPro" id="IPR046132">
    <property type="entry name" value="DUF6129"/>
</dbReference>
<dbReference type="Proteomes" id="UP000639516">
    <property type="component" value="Unassembled WGS sequence"/>
</dbReference>
<name>A0ABR7UEW7_9BRAD</name>
<reference evidence="2 3" key="1">
    <citation type="journal article" date="2020" name="Arch. Microbiol.">
        <title>Bradyrhizobium campsiandrae sp. nov., a nitrogen-fixing bacterial strain isolated from a native leguminous tree from the Amazon adapted to flooded conditions.</title>
        <authorList>
            <person name="Cabral Michel D."/>
            <person name="Martins da Costa E."/>
            <person name="Azarias Guimaraes A."/>
            <person name="Soares de Carvalho T."/>
            <person name="Santos de Castro Caputo P."/>
            <person name="Willems A."/>
            <person name="de Souza Moreira F.M."/>
        </authorList>
    </citation>
    <scope>NUCLEOTIDE SEQUENCE [LARGE SCALE GENOMIC DNA]</scope>
    <source>
        <strain evidence="3">INPA 384B</strain>
    </source>
</reference>